<evidence type="ECO:0000313" key="3">
    <source>
        <dbReference type="EMBL" id="CAC5411142.1"/>
    </source>
</evidence>
<dbReference type="PANTHER" id="PTHR12307:SF36">
    <property type="entry name" value="GLYCOGEN-BINDING SUBUNIT 76A"/>
    <property type="match status" value="1"/>
</dbReference>
<keyword evidence="1" id="KW-0472">Membrane</keyword>
<dbReference type="GO" id="GO:2001069">
    <property type="term" value="F:glycogen binding"/>
    <property type="evidence" value="ECO:0007669"/>
    <property type="project" value="TreeGrafter"/>
</dbReference>
<dbReference type="Pfam" id="PF03370">
    <property type="entry name" value="CBM_21"/>
    <property type="match status" value="1"/>
</dbReference>
<accession>A0A6J8DTU0</accession>
<keyword evidence="4" id="KW-1185">Reference proteome</keyword>
<evidence type="ECO:0000313" key="4">
    <source>
        <dbReference type="Proteomes" id="UP000507470"/>
    </source>
</evidence>
<dbReference type="InterPro" id="IPR038175">
    <property type="entry name" value="CBM21_dom_sf"/>
</dbReference>
<dbReference type="OrthoDB" id="1881at2759"/>
<dbReference type="InterPro" id="IPR005036">
    <property type="entry name" value="CBM21_dom"/>
</dbReference>
<keyword evidence="1" id="KW-0812">Transmembrane</keyword>
<dbReference type="PROSITE" id="PS51159">
    <property type="entry name" value="CBM21"/>
    <property type="match status" value="1"/>
</dbReference>
<dbReference type="PANTHER" id="PTHR12307">
    <property type="entry name" value="PROTEIN PHOSPHATASE 1 REGULATORY SUBUNIT"/>
    <property type="match status" value="1"/>
</dbReference>
<evidence type="ECO:0000256" key="1">
    <source>
        <dbReference type="SAM" id="Phobius"/>
    </source>
</evidence>
<reference evidence="3 4" key="1">
    <citation type="submission" date="2020-06" db="EMBL/GenBank/DDBJ databases">
        <authorList>
            <person name="Li R."/>
            <person name="Bekaert M."/>
        </authorList>
    </citation>
    <scope>NUCLEOTIDE SEQUENCE [LARGE SCALE GENOMIC DNA]</scope>
    <source>
        <strain evidence="4">wild</strain>
    </source>
</reference>
<feature type="domain" description="CBM21" evidence="2">
    <location>
        <begin position="397"/>
        <end position="506"/>
    </location>
</feature>
<dbReference type="AlphaFoldDB" id="A0A6J8DTU0"/>
<dbReference type="EMBL" id="CACVKT020007831">
    <property type="protein sequence ID" value="CAC5411142.1"/>
    <property type="molecule type" value="Genomic_DNA"/>
</dbReference>
<feature type="transmembrane region" description="Helical" evidence="1">
    <location>
        <begin position="237"/>
        <end position="259"/>
    </location>
</feature>
<sequence>MANKEILFQILNIVAVSGYALKCPANAEWRLRAKVSCSSEDKYVCLFHLLEKKYQDDCLKSDLSSIGSNLVFQPLFNIAKCKIDRYQPIVFTTYGNSECIMLKSKCDDEGQILHNRGSPSTDTACRCDYTKGYAFISSPANRCFCIPSEEDCSCFRVTCVKLSPDYRCIAHGEMIAKPTCQEIPPQISYNKNNQTFQDIENNITLNVSQDMTEKANKSSSSYYQSAPVSGFSYAHQVAVIINVCLAVFIVTTTFSFFLVGEHRHHFASNIVFGKHAVDENKELSEIVCQLGKKKNVTLSRSTDGKLVENYDTVDIQSRWSQYVEISLLESETRLIETLPDASNVLSYGPDGSPITCVKMDNNRLSVHGVYDGRSCVSDQHQLIINFPQPSSDDELFMCLLEKNCVSLEKVIISDNKVFGTIKVKNIVYEKKVFVRVTFNDWSDFFDIECVYFPNESTFNDGIDTFNFEFNVPMELDLDSIIEFAVCFDIETQKYWDNRNGKNYQIKFCSDVVT</sequence>
<keyword evidence="1" id="KW-1133">Transmembrane helix</keyword>
<organism evidence="3 4">
    <name type="scientific">Mytilus coruscus</name>
    <name type="common">Sea mussel</name>
    <dbReference type="NCBI Taxonomy" id="42192"/>
    <lineage>
        <taxon>Eukaryota</taxon>
        <taxon>Metazoa</taxon>
        <taxon>Spiralia</taxon>
        <taxon>Lophotrochozoa</taxon>
        <taxon>Mollusca</taxon>
        <taxon>Bivalvia</taxon>
        <taxon>Autobranchia</taxon>
        <taxon>Pteriomorphia</taxon>
        <taxon>Mytilida</taxon>
        <taxon>Mytiloidea</taxon>
        <taxon>Mytilidae</taxon>
        <taxon>Mytilinae</taxon>
        <taxon>Mytilus</taxon>
    </lineage>
</organism>
<dbReference type="GO" id="GO:0005979">
    <property type="term" value="P:regulation of glycogen biosynthetic process"/>
    <property type="evidence" value="ECO:0007669"/>
    <property type="project" value="TreeGrafter"/>
</dbReference>
<evidence type="ECO:0000259" key="2">
    <source>
        <dbReference type="PROSITE" id="PS51159"/>
    </source>
</evidence>
<dbReference type="GO" id="GO:0000164">
    <property type="term" value="C:protein phosphatase type 1 complex"/>
    <property type="evidence" value="ECO:0007669"/>
    <property type="project" value="TreeGrafter"/>
</dbReference>
<gene>
    <name evidence="3" type="ORF">MCOR_44265</name>
</gene>
<name>A0A6J8DTU0_MYTCO</name>
<proteinExistence type="predicted"/>
<protein>
    <submittedName>
        <fullName evidence="3">PPP1R3</fullName>
    </submittedName>
</protein>
<dbReference type="InterPro" id="IPR050782">
    <property type="entry name" value="PP1_regulatory_subunit_3"/>
</dbReference>
<dbReference type="Proteomes" id="UP000507470">
    <property type="component" value="Unassembled WGS sequence"/>
</dbReference>
<dbReference type="Gene3D" id="2.60.40.2440">
    <property type="entry name" value="Carbohydrate binding type-21 domain"/>
    <property type="match status" value="1"/>
</dbReference>
<dbReference type="GO" id="GO:0008157">
    <property type="term" value="F:protein phosphatase 1 binding"/>
    <property type="evidence" value="ECO:0007669"/>
    <property type="project" value="TreeGrafter"/>
</dbReference>